<keyword evidence="4" id="KW-1185">Reference proteome</keyword>
<reference evidence="3" key="1">
    <citation type="submission" date="2023-03" db="EMBL/GenBank/DDBJ databases">
        <title>Actinorhabdospora filicis NBRC 111898.</title>
        <authorList>
            <person name="Ichikawa N."/>
            <person name="Sato H."/>
            <person name="Tonouchi N."/>
        </authorList>
    </citation>
    <scope>NUCLEOTIDE SEQUENCE</scope>
    <source>
        <strain evidence="3">NBRC 111898</strain>
    </source>
</reference>
<keyword evidence="2" id="KW-1133">Transmembrane helix</keyword>
<evidence type="ECO:0000256" key="1">
    <source>
        <dbReference type="SAM" id="MobiDB-lite"/>
    </source>
</evidence>
<protein>
    <submittedName>
        <fullName evidence="3">Uncharacterized protein</fullName>
    </submittedName>
</protein>
<gene>
    <name evidence="3" type="ORF">Afil01_19880</name>
</gene>
<feature type="region of interest" description="Disordered" evidence="1">
    <location>
        <begin position="37"/>
        <end position="77"/>
    </location>
</feature>
<organism evidence="3 4">
    <name type="scientific">Actinorhabdospora filicis</name>
    <dbReference type="NCBI Taxonomy" id="1785913"/>
    <lineage>
        <taxon>Bacteria</taxon>
        <taxon>Bacillati</taxon>
        <taxon>Actinomycetota</taxon>
        <taxon>Actinomycetes</taxon>
        <taxon>Micromonosporales</taxon>
        <taxon>Micromonosporaceae</taxon>
        <taxon>Actinorhabdospora</taxon>
    </lineage>
</organism>
<feature type="transmembrane region" description="Helical" evidence="2">
    <location>
        <begin position="12"/>
        <end position="32"/>
    </location>
</feature>
<keyword evidence="2" id="KW-0812">Transmembrane</keyword>
<dbReference type="Proteomes" id="UP001165079">
    <property type="component" value="Unassembled WGS sequence"/>
</dbReference>
<comment type="caution">
    <text evidence="3">The sequence shown here is derived from an EMBL/GenBank/DDBJ whole genome shotgun (WGS) entry which is preliminary data.</text>
</comment>
<dbReference type="EMBL" id="BSTX01000001">
    <property type="protein sequence ID" value="GLZ77181.1"/>
    <property type="molecule type" value="Genomic_DNA"/>
</dbReference>
<sequence length="178" mass="18735">MRRFTRLLFSRYGLVGAIVLLIVVVLTISRLLSGTAEDGVAGTQSDASRSTGSHTPDDGVVRSSGLPTAEPAPSLSPGAQDILDVAGDFAAKWARPGEDAAKWHADLRPLSTEALTTELTDVPPEAVPTDRLLGEPVLSMRQGELAQVTVSAVGGTLRLGLTIVNGHWLVSSVDWERG</sequence>
<keyword evidence="2" id="KW-0472">Membrane</keyword>
<dbReference type="RefSeq" id="WP_285662312.1">
    <property type="nucleotide sequence ID" value="NZ_BSTX01000001.1"/>
</dbReference>
<name>A0A9W6W964_9ACTN</name>
<accession>A0A9W6W964</accession>
<evidence type="ECO:0000313" key="4">
    <source>
        <dbReference type="Proteomes" id="UP001165079"/>
    </source>
</evidence>
<dbReference type="AlphaFoldDB" id="A0A9W6W964"/>
<evidence type="ECO:0000256" key="2">
    <source>
        <dbReference type="SAM" id="Phobius"/>
    </source>
</evidence>
<proteinExistence type="predicted"/>
<evidence type="ECO:0000313" key="3">
    <source>
        <dbReference type="EMBL" id="GLZ77181.1"/>
    </source>
</evidence>
<feature type="compositionally biased region" description="Polar residues" evidence="1">
    <location>
        <begin position="42"/>
        <end position="54"/>
    </location>
</feature>